<proteinExistence type="predicted"/>
<dbReference type="InterPro" id="IPR029032">
    <property type="entry name" value="AhpD-like"/>
</dbReference>
<evidence type="ECO:0000313" key="3">
    <source>
        <dbReference type="EMBL" id="QEV51696.1"/>
    </source>
</evidence>
<sequence>MSSTTPVAETRQDRFERGMEVLTRIDEEAGQKLTDALADVAPELGHQIAAWAFGEIYDRPGLAPRDRQLVTLGMLTAHGGCEHELDVHINISLNLGLTPKEIIEALLHSAVYCGIPKALNATLVAKKVFGERGLLPMTTQ</sequence>
<dbReference type="InterPro" id="IPR003779">
    <property type="entry name" value="CMD-like"/>
</dbReference>
<organism evidence="3 5">
    <name type="scientific">Streptomyces platensis</name>
    <dbReference type="NCBI Taxonomy" id="58346"/>
    <lineage>
        <taxon>Bacteria</taxon>
        <taxon>Bacillati</taxon>
        <taxon>Actinomycetota</taxon>
        <taxon>Actinomycetes</taxon>
        <taxon>Kitasatosporales</taxon>
        <taxon>Streptomycetaceae</taxon>
        <taxon>Streptomyces</taxon>
    </lineage>
</organism>
<name>A0AAE6NH59_STRPT</name>
<dbReference type="PANTHER" id="PTHR33570">
    <property type="entry name" value="4-CARBOXYMUCONOLACTONE DECARBOXYLASE FAMILY PROTEIN"/>
    <property type="match status" value="1"/>
</dbReference>
<dbReference type="EMBL" id="MIGA01000012">
    <property type="protein sequence ID" value="OSY46166.1"/>
    <property type="molecule type" value="Genomic_DNA"/>
</dbReference>
<protein>
    <submittedName>
        <fullName evidence="3">Carboxymuconolactone decarboxylase family protein</fullName>
    </submittedName>
</protein>
<dbReference type="Proteomes" id="UP000325458">
    <property type="component" value="Chromosome"/>
</dbReference>
<dbReference type="Gene3D" id="1.20.1290.10">
    <property type="entry name" value="AhpD-like"/>
    <property type="match status" value="1"/>
</dbReference>
<dbReference type="GO" id="GO:0051920">
    <property type="term" value="F:peroxiredoxin activity"/>
    <property type="evidence" value="ECO:0007669"/>
    <property type="project" value="InterPro"/>
</dbReference>
<dbReference type="Pfam" id="PF02627">
    <property type="entry name" value="CMD"/>
    <property type="match status" value="1"/>
</dbReference>
<feature type="domain" description="Carboxymuconolactone decarboxylase-like" evidence="1">
    <location>
        <begin position="42"/>
        <end position="126"/>
    </location>
</feature>
<dbReference type="InterPro" id="IPR052512">
    <property type="entry name" value="4CMD/NDH-1_regulator"/>
</dbReference>
<reference evidence="3 5" key="2">
    <citation type="submission" date="2017-09" db="EMBL/GenBank/DDBJ databases">
        <authorList>
            <person name="Lee N."/>
            <person name="Cho B.-K."/>
        </authorList>
    </citation>
    <scope>NUCLEOTIDE SEQUENCE [LARGE SCALE GENOMIC DNA]</scope>
    <source>
        <strain evidence="3 5">ATCC 23948</strain>
    </source>
</reference>
<dbReference type="KEGG" id="spla:CP981_08515"/>
<accession>A0AAE6NH59</accession>
<keyword evidence="4" id="KW-1185">Reference proteome</keyword>
<dbReference type="EMBL" id="CP023691">
    <property type="protein sequence ID" value="QEV51696.1"/>
    <property type="molecule type" value="Genomic_DNA"/>
</dbReference>
<evidence type="ECO:0000313" key="2">
    <source>
        <dbReference type="EMBL" id="OSY46166.1"/>
    </source>
</evidence>
<evidence type="ECO:0000259" key="1">
    <source>
        <dbReference type="Pfam" id="PF02627"/>
    </source>
</evidence>
<evidence type="ECO:0000313" key="4">
    <source>
        <dbReference type="Proteomes" id="UP000194225"/>
    </source>
</evidence>
<gene>
    <name evidence="2" type="ORF">BG653_02402</name>
    <name evidence="3" type="ORF">CP981_08515</name>
</gene>
<dbReference type="Proteomes" id="UP000194225">
    <property type="component" value="Unassembled WGS sequence"/>
</dbReference>
<evidence type="ECO:0000313" key="5">
    <source>
        <dbReference type="Proteomes" id="UP000325458"/>
    </source>
</evidence>
<dbReference type="PANTHER" id="PTHR33570:SF10">
    <property type="entry name" value="GAMMA-CARBOXYMUCONOLACTONE DECARBOXYLASE"/>
    <property type="match status" value="1"/>
</dbReference>
<dbReference type="SUPFAM" id="SSF69118">
    <property type="entry name" value="AhpD-like"/>
    <property type="match status" value="1"/>
</dbReference>
<dbReference type="RefSeq" id="WP_085924278.1">
    <property type="nucleotide sequence ID" value="NZ_BAABSS010000046.1"/>
</dbReference>
<reference evidence="2 4" key="1">
    <citation type="submission" date="2016-09" db="EMBL/GenBank/DDBJ databases">
        <title>Streptomyces platensis DSM40041, a candidate organism with high potential of specific P450 cytochromes.</title>
        <authorList>
            <person name="Grumaz C."/>
            <person name="Vainshtein Y."/>
            <person name="Kirstahler P."/>
            <person name="Sohn K."/>
        </authorList>
    </citation>
    <scope>NUCLEOTIDE SEQUENCE [LARGE SCALE GENOMIC DNA]</scope>
    <source>
        <strain evidence="2 4">DSM 40041</strain>
    </source>
</reference>
<dbReference type="GeneID" id="90923351"/>
<dbReference type="AlphaFoldDB" id="A0AAE6NH59"/>